<dbReference type="GO" id="GO:0006355">
    <property type="term" value="P:regulation of DNA-templated transcription"/>
    <property type="evidence" value="ECO:0007669"/>
    <property type="project" value="UniProtKB-UniRule"/>
</dbReference>
<evidence type="ECO:0000256" key="2">
    <source>
        <dbReference type="SAM" id="SignalP"/>
    </source>
</evidence>
<keyword evidence="1" id="KW-0862">Zinc</keyword>
<evidence type="ECO:0000259" key="3">
    <source>
        <dbReference type="Pfam" id="PF04434"/>
    </source>
</evidence>
<proteinExistence type="inferred from homology"/>
<name>A0A0A9HC00_ARUDO</name>
<dbReference type="GO" id="GO:0005634">
    <property type="term" value="C:nucleus"/>
    <property type="evidence" value="ECO:0007669"/>
    <property type="project" value="UniProtKB-SubCell"/>
</dbReference>
<keyword evidence="1" id="KW-0479">Metal-binding</keyword>
<feature type="chain" id="PRO_5002065453" description="Protein FAR1-RELATED SEQUENCE" evidence="2">
    <location>
        <begin position="21"/>
        <end position="120"/>
    </location>
</feature>
<evidence type="ECO:0000256" key="1">
    <source>
        <dbReference type="RuleBase" id="RU367018"/>
    </source>
</evidence>
<comment type="similarity">
    <text evidence="1">Belongs to the FHY3/FAR1 family.</text>
</comment>
<protein>
    <recommendedName>
        <fullName evidence="1">Protein FAR1-RELATED SEQUENCE</fullName>
    </recommendedName>
</protein>
<accession>A0A0A9HC00</accession>
<comment type="subcellular location">
    <subcellularLocation>
        <location evidence="1">Nucleus</location>
    </subcellularLocation>
</comment>
<dbReference type="AlphaFoldDB" id="A0A0A9HC00"/>
<dbReference type="InterPro" id="IPR031052">
    <property type="entry name" value="FHY3/FAR1"/>
</dbReference>
<keyword evidence="2" id="KW-0732">Signal</keyword>
<sequence length="120" mass="13842">MCRHFEFQGILCSHIISVLALMKIKEVPSKYVLQQWRKDLKRSHSSIACLYDDNVNTPVAQCFDELCKSFYEVAEMASASDELFNLVMDGLRELKVKVETHRAIHDNQNANPAEHQDVEM</sequence>
<feature type="domain" description="SWIM-type" evidence="3">
    <location>
        <begin position="2"/>
        <end position="19"/>
    </location>
</feature>
<dbReference type="GO" id="GO:0008270">
    <property type="term" value="F:zinc ion binding"/>
    <property type="evidence" value="ECO:0007669"/>
    <property type="project" value="UniProtKB-UniRule"/>
</dbReference>
<keyword evidence="1" id="KW-0863">Zinc-finger</keyword>
<dbReference type="InterPro" id="IPR007527">
    <property type="entry name" value="Znf_SWIM"/>
</dbReference>
<keyword evidence="1" id="KW-0539">Nucleus</keyword>
<comment type="function">
    <text evidence="1">Putative transcription activator involved in regulating light control of development.</text>
</comment>
<dbReference type="Pfam" id="PF04434">
    <property type="entry name" value="SWIM"/>
    <property type="match status" value="1"/>
</dbReference>
<feature type="signal peptide" evidence="2">
    <location>
        <begin position="1"/>
        <end position="20"/>
    </location>
</feature>
<organism evidence="4">
    <name type="scientific">Arundo donax</name>
    <name type="common">Giant reed</name>
    <name type="synonym">Donax arundinaceus</name>
    <dbReference type="NCBI Taxonomy" id="35708"/>
    <lineage>
        <taxon>Eukaryota</taxon>
        <taxon>Viridiplantae</taxon>
        <taxon>Streptophyta</taxon>
        <taxon>Embryophyta</taxon>
        <taxon>Tracheophyta</taxon>
        <taxon>Spermatophyta</taxon>
        <taxon>Magnoliopsida</taxon>
        <taxon>Liliopsida</taxon>
        <taxon>Poales</taxon>
        <taxon>Poaceae</taxon>
        <taxon>PACMAD clade</taxon>
        <taxon>Arundinoideae</taxon>
        <taxon>Arundineae</taxon>
        <taxon>Arundo</taxon>
    </lineage>
</organism>
<dbReference type="EMBL" id="GBRH01164557">
    <property type="protein sequence ID" value="JAE33339.1"/>
    <property type="molecule type" value="Transcribed_RNA"/>
</dbReference>
<reference evidence="4" key="2">
    <citation type="journal article" date="2015" name="Data Brief">
        <title>Shoot transcriptome of the giant reed, Arundo donax.</title>
        <authorList>
            <person name="Barrero R.A."/>
            <person name="Guerrero F.D."/>
            <person name="Moolhuijzen P."/>
            <person name="Goolsby J.A."/>
            <person name="Tidwell J."/>
            <person name="Bellgard S.E."/>
            <person name="Bellgard M.I."/>
        </authorList>
    </citation>
    <scope>NUCLEOTIDE SEQUENCE</scope>
    <source>
        <tissue evidence="4">Shoot tissue taken approximately 20 cm above the soil surface</tissue>
    </source>
</reference>
<evidence type="ECO:0000313" key="4">
    <source>
        <dbReference type="EMBL" id="JAE33339.1"/>
    </source>
</evidence>
<dbReference type="PANTHER" id="PTHR31669:SF283">
    <property type="entry name" value="PROTEIN FAR1-RELATED SEQUENCE"/>
    <property type="match status" value="1"/>
</dbReference>
<reference evidence="4" key="1">
    <citation type="submission" date="2014-09" db="EMBL/GenBank/DDBJ databases">
        <authorList>
            <person name="Magalhaes I.L.F."/>
            <person name="Oliveira U."/>
            <person name="Santos F.R."/>
            <person name="Vidigal T.H.D.A."/>
            <person name="Brescovit A.D."/>
            <person name="Santos A.J."/>
        </authorList>
    </citation>
    <scope>NUCLEOTIDE SEQUENCE</scope>
    <source>
        <tissue evidence="4">Shoot tissue taken approximately 20 cm above the soil surface</tissue>
    </source>
</reference>
<dbReference type="PANTHER" id="PTHR31669">
    <property type="entry name" value="PROTEIN FAR1-RELATED SEQUENCE 10-RELATED"/>
    <property type="match status" value="1"/>
</dbReference>